<evidence type="ECO:0000313" key="8">
    <source>
        <dbReference type="EMBL" id="SDS60822.1"/>
    </source>
</evidence>
<reference evidence="8" key="1">
    <citation type="submission" date="2016-10" db="EMBL/GenBank/DDBJ databases">
        <authorList>
            <person name="de Groot N.N."/>
        </authorList>
    </citation>
    <scope>NUCLEOTIDE SEQUENCE [LARGE SCALE GENOMIC DNA]</scope>
    <source>
        <strain evidence="8">CPCC 202695</strain>
    </source>
</reference>
<feature type="transmembrane region" description="Helical" evidence="5">
    <location>
        <begin position="256"/>
        <end position="276"/>
    </location>
</feature>
<accession>A0A1H1TKX6</accession>
<feature type="transmembrane region" description="Helical" evidence="5">
    <location>
        <begin position="77"/>
        <end position="96"/>
    </location>
</feature>
<keyword evidence="4 5" id="KW-0472">Membrane</keyword>
<comment type="subcellular location">
    <subcellularLocation>
        <location evidence="1">Cell membrane</location>
        <topology evidence="1">Multi-pass membrane protein</topology>
    </subcellularLocation>
</comment>
<organism evidence="8 9">
    <name type="scientific">Agromyces flavus</name>
    <dbReference type="NCBI Taxonomy" id="589382"/>
    <lineage>
        <taxon>Bacteria</taxon>
        <taxon>Bacillati</taxon>
        <taxon>Actinomycetota</taxon>
        <taxon>Actinomycetes</taxon>
        <taxon>Micrococcales</taxon>
        <taxon>Microbacteriaceae</taxon>
        <taxon>Agromyces</taxon>
    </lineage>
</organism>
<feature type="transmembrane region" description="Helical" evidence="5">
    <location>
        <begin position="136"/>
        <end position="159"/>
    </location>
</feature>
<dbReference type="STRING" id="589382.SAMN04489721_1599"/>
<sequence length="404" mass="41976">MTTEPVRPLWAGRTLALLGIVLVAFNLRTAVASLSPILGQLEQEIPVSTALVGLLGMLPPLCYAGFGIVTPVLARRFGLEPSLIVALVVLVAGLAGRGLAPSAWWLLAASTLTFAAIGVGNVLLPPLVKRYFPDRIGLLTTVFVTAMSVSTFVPPLVAVPLADAAGWRASLGVWAVVAVTALVPWIALLVHPRRGVAAELPEEAEPGMLRHALRSRLAWALAIVFSVSGFNAYSLFAWLPAILEQTAGATPAQAGALLSLYAAMGLPAAVAVPVLAERRGRVRSLIAVGVVSIVVGYAGLIAAPAVATWLWVALAGIGPLLFPLALVLINLRTRTHAGAVALSGFVQSAGYLMVAIGPLAVGLLHEATGGWTAPLWLLLASAVPAAIAGVVVARPRFLEDERER</sequence>
<dbReference type="OrthoDB" id="5317164at2"/>
<dbReference type="InterPro" id="IPR052524">
    <property type="entry name" value="MFS_Cyanate_Porter"/>
</dbReference>
<dbReference type="GO" id="GO:0022857">
    <property type="term" value="F:transmembrane transporter activity"/>
    <property type="evidence" value="ECO:0007669"/>
    <property type="project" value="InterPro"/>
</dbReference>
<feature type="transmembrane region" description="Helical" evidence="5">
    <location>
        <begin position="102"/>
        <end position="124"/>
    </location>
</feature>
<dbReference type="RefSeq" id="WP_092670770.1">
    <property type="nucleotide sequence ID" value="NZ_BMDN01000004.1"/>
</dbReference>
<dbReference type="EMBL" id="LT629755">
    <property type="protein sequence ID" value="SDS60822.1"/>
    <property type="molecule type" value="Genomic_DNA"/>
</dbReference>
<evidence type="ECO:0000256" key="3">
    <source>
        <dbReference type="ARBA" id="ARBA00022989"/>
    </source>
</evidence>
<feature type="transmembrane region" description="Helical" evidence="5">
    <location>
        <begin position="217"/>
        <end position="236"/>
    </location>
</feature>
<dbReference type="AlphaFoldDB" id="A0A1H1TKX6"/>
<keyword evidence="3 5" id="KW-1133">Transmembrane helix</keyword>
<gene>
    <name evidence="7" type="ORF">BCL57_002575</name>
    <name evidence="8" type="ORF">SAMN04489721_1599</name>
</gene>
<dbReference type="SUPFAM" id="SSF103473">
    <property type="entry name" value="MFS general substrate transporter"/>
    <property type="match status" value="1"/>
</dbReference>
<dbReference type="PANTHER" id="PTHR23523">
    <property type="match status" value="1"/>
</dbReference>
<evidence type="ECO:0000256" key="4">
    <source>
        <dbReference type="ARBA" id="ARBA00023136"/>
    </source>
</evidence>
<dbReference type="InterPro" id="IPR036259">
    <property type="entry name" value="MFS_trans_sf"/>
</dbReference>
<dbReference type="EMBL" id="SODL02000004">
    <property type="protein sequence ID" value="MCP2368402.1"/>
    <property type="molecule type" value="Genomic_DNA"/>
</dbReference>
<feature type="transmembrane region" description="Helical" evidence="5">
    <location>
        <begin position="285"/>
        <end position="303"/>
    </location>
</feature>
<dbReference type="Proteomes" id="UP000893823">
    <property type="component" value="Unassembled WGS sequence"/>
</dbReference>
<dbReference type="PANTHER" id="PTHR23523:SF2">
    <property type="entry name" value="2-NITROIMIDAZOLE TRANSPORTER"/>
    <property type="match status" value="1"/>
</dbReference>
<dbReference type="InterPro" id="IPR011701">
    <property type="entry name" value="MFS"/>
</dbReference>
<evidence type="ECO:0000256" key="2">
    <source>
        <dbReference type="ARBA" id="ARBA00022692"/>
    </source>
</evidence>
<dbReference type="Gene3D" id="1.20.1250.20">
    <property type="entry name" value="MFS general substrate transporter like domains"/>
    <property type="match status" value="2"/>
</dbReference>
<keyword evidence="10" id="KW-1185">Reference proteome</keyword>
<evidence type="ECO:0000313" key="10">
    <source>
        <dbReference type="Proteomes" id="UP000893823"/>
    </source>
</evidence>
<dbReference type="PROSITE" id="PS50850">
    <property type="entry name" value="MFS"/>
    <property type="match status" value="1"/>
</dbReference>
<dbReference type="Proteomes" id="UP000199482">
    <property type="component" value="Chromosome I"/>
</dbReference>
<protein>
    <submittedName>
        <fullName evidence="7">CP family cyanate transporter-like MFS transporter</fullName>
    </submittedName>
    <submittedName>
        <fullName evidence="8">MFS transporter, CP family, cyanate transporter</fullName>
    </submittedName>
</protein>
<proteinExistence type="predicted"/>
<evidence type="ECO:0000256" key="1">
    <source>
        <dbReference type="ARBA" id="ARBA00004651"/>
    </source>
</evidence>
<evidence type="ECO:0000256" key="5">
    <source>
        <dbReference type="SAM" id="Phobius"/>
    </source>
</evidence>
<name>A0A1H1TKX6_9MICO</name>
<reference evidence="7" key="3">
    <citation type="submission" date="2022-06" db="EMBL/GenBank/DDBJ databases">
        <title>Genomic Encyclopedia of Type Strains, Phase III (KMG-III): the genomes of soil and plant-associated and newly described type strains.</title>
        <authorList>
            <person name="Whitman W."/>
        </authorList>
    </citation>
    <scope>NUCLEOTIDE SEQUENCE</scope>
    <source>
        <strain evidence="7">CPCC 202695</strain>
    </source>
</reference>
<dbReference type="GO" id="GO:0005886">
    <property type="term" value="C:plasma membrane"/>
    <property type="evidence" value="ECO:0007669"/>
    <property type="project" value="UniProtKB-SubCell"/>
</dbReference>
<dbReference type="Pfam" id="PF07690">
    <property type="entry name" value="MFS_1"/>
    <property type="match status" value="1"/>
</dbReference>
<feature type="transmembrane region" description="Helical" evidence="5">
    <location>
        <begin position="373"/>
        <end position="393"/>
    </location>
</feature>
<feature type="domain" description="Major facilitator superfamily (MFS) profile" evidence="6">
    <location>
        <begin position="12"/>
        <end position="398"/>
    </location>
</feature>
<evidence type="ECO:0000259" key="6">
    <source>
        <dbReference type="PROSITE" id="PS50850"/>
    </source>
</evidence>
<feature type="transmembrane region" description="Helical" evidence="5">
    <location>
        <begin position="338"/>
        <end position="361"/>
    </location>
</feature>
<keyword evidence="2 5" id="KW-0812">Transmembrane</keyword>
<reference evidence="9" key="2">
    <citation type="submission" date="2016-10" db="EMBL/GenBank/DDBJ databases">
        <authorList>
            <person name="Varghese N."/>
            <person name="Submissions S."/>
        </authorList>
    </citation>
    <scope>NUCLEOTIDE SEQUENCE [LARGE SCALE GENOMIC DNA]</scope>
    <source>
        <strain evidence="9">CPCC 202695</strain>
    </source>
</reference>
<evidence type="ECO:0000313" key="7">
    <source>
        <dbReference type="EMBL" id="MCP2368402.1"/>
    </source>
</evidence>
<feature type="transmembrane region" description="Helical" evidence="5">
    <location>
        <begin position="309"/>
        <end position="331"/>
    </location>
</feature>
<feature type="transmembrane region" description="Helical" evidence="5">
    <location>
        <begin position="171"/>
        <end position="190"/>
    </location>
</feature>
<evidence type="ECO:0000313" key="9">
    <source>
        <dbReference type="Proteomes" id="UP000199482"/>
    </source>
</evidence>
<feature type="transmembrane region" description="Helical" evidence="5">
    <location>
        <begin position="49"/>
        <end position="70"/>
    </location>
</feature>
<dbReference type="InterPro" id="IPR020846">
    <property type="entry name" value="MFS_dom"/>
</dbReference>